<dbReference type="GO" id="GO:0035556">
    <property type="term" value="P:intracellular signal transduction"/>
    <property type="evidence" value="ECO:0007669"/>
    <property type="project" value="InterPro"/>
</dbReference>
<gene>
    <name evidence="6" type="ORF">A5634_25240</name>
</gene>
<dbReference type="EMBL" id="LZLS01000129">
    <property type="protein sequence ID" value="OBK25952.1"/>
    <property type="molecule type" value="Genomic_DNA"/>
</dbReference>
<dbReference type="Pfam" id="PF00211">
    <property type="entry name" value="Guanylate_cyc"/>
    <property type="match status" value="1"/>
</dbReference>
<dbReference type="Proteomes" id="UP000093928">
    <property type="component" value="Unassembled WGS sequence"/>
</dbReference>
<dbReference type="GO" id="GO:0006355">
    <property type="term" value="P:regulation of DNA-templated transcription"/>
    <property type="evidence" value="ECO:0007669"/>
    <property type="project" value="InterPro"/>
</dbReference>
<dbReference type="SMART" id="SM00044">
    <property type="entry name" value="CYCc"/>
    <property type="match status" value="1"/>
</dbReference>
<evidence type="ECO:0000256" key="1">
    <source>
        <dbReference type="ARBA" id="ARBA00023015"/>
    </source>
</evidence>
<comment type="caution">
    <text evidence="6">The sequence shown here is derived from an EMBL/GenBank/DDBJ whole genome shotgun (WGS) entry which is preliminary data.</text>
</comment>
<dbReference type="SUPFAM" id="SSF52540">
    <property type="entry name" value="P-loop containing nucleoside triphosphate hydrolases"/>
    <property type="match status" value="1"/>
</dbReference>
<evidence type="ECO:0000259" key="4">
    <source>
        <dbReference type="PROSITE" id="PS50043"/>
    </source>
</evidence>
<dbReference type="GO" id="GO:0004016">
    <property type="term" value="F:adenylate cyclase activity"/>
    <property type="evidence" value="ECO:0007669"/>
    <property type="project" value="UniProtKB-ARBA"/>
</dbReference>
<dbReference type="OrthoDB" id="4624147at2"/>
<dbReference type="Gene3D" id="3.40.50.300">
    <property type="entry name" value="P-loop containing nucleotide triphosphate hydrolases"/>
    <property type="match status" value="1"/>
</dbReference>
<dbReference type="InterPro" id="IPR016032">
    <property type="entry name" value="Sig_transdc_resp-reg_C-effctor"/>
</dbReference>
<evidence type="ECO:0000256" key="2">
    <source>
        <dbReference type="ARBA" id="ARBA00023125"/>
    </source>
</evidence>
<dbReference type="FunFam" id="1.10.10.10:FF:000553">
    <property type="entry name" value="Transcriptional regulator, LuxR family"/>
    <property type="match status" value="1"/>
</dbReference>
<dbReference type="InterPro" id="IPR058852">
    <property type="entry name" value="HTH_77"/>
</dbReference>
<dbReference type="PANTHER" id="PTHR47691">
    <property type="entry name" value="REGULATOR-RELATED"/>
    <property type="match status" value="1"/>
</dbReference>
<dbReference type="InterPro" id="IPR011990">
    <property type="entry name" value="TPR-like_helical_dom_sf"/>
</dbReference>
<dbReference type="InterPro" id="IPR001054">
    <property type="entry name" value="A/G_cyclase"/>
</dbReference>
<evidence type="ECO:0000259" key="5">
    <source>
        <dbReference type="PROSITE" id="PS50125"/>
    </source>
</evidence>
<dbReference type="SUPFAM" id="SSF55073">
    <property type="entry name" value="Nucleotide cyclase"/>
    <property type="match status" value="1"/>
</dbReference>
<dbReference type="InterPro" id="IPR036388">
    <property type="entry name" value="WH-like_DNA-bd_sf"/>
</dbReference>
<dbReference type="CDD" id="cd07302">
    <property type="entry name" value="CHD"/>
    <property type="match status" value="1"/>
</dbReference>
<dbReference type="PANTHER" id="PTHR47691:SF3">
    <property type="entry name" value="HTH-TYPE TRANSCRIPTIONAL REGULATOR RV0890C-RELATED"/>
    <property type="match status" value="1"/>
</dbReference>
<keyword evidence="3" id="KW-0804">Transcription</keyword>
<evidence type="ECO:0000313" key="6">
    <source>
        <dbReference type="EMBL" id="OBK25952.1"/>
    </source>
</evidence>
<name>A0A1A3P025_MYCAS</name>
<proteinExistence type="predicted"/>
<dbReference type="PROSITE" id="PS00622">
    <property type="entry name" value="HTH_LUXR_1"/>
    <property type="match status" value="1"/>
</dbReference>
<protein>
    <submittedName>
        <fullName evidence="6">Transcriptional regulator</fullName>
    </submittedName>
</protein>
<dbReference type="FunFam" id="3.40.50.300:FF:001702">
    <property type="entry name" value="Transcriptional regulator, LuxR family"/>
    <property type="match status" value="1"/>
</dbReference>
<dbReference type="PRINTS" id="PR00364">
    <property type="entry name" value="DISEASERSIST"/>
</dbReference>
<dbReference type="GO" id="GO:0003677">
    <property type="term" value="F:DNA binding"/>
    <property type="evidence" value="ECO:0007669"/>
    <property type="project" value="UniProtKB-KW"/>
</dbReference>
<dbReference type="CDD" id="cd06170">
    <property type="entry name" value="LuxR_C_like"/>
    <property type="match status" value="1"/>
</dbReference>
<dbReference type="Gene3D" id="1.25.40.10">
    <property type="entry name" value="Tetratricopeptide repeat domain"/>
    <property type="match status" value="1"/>
</dbReference>
<keyword evidence="2" id="KW-0238">DNA-binding</keyword>
<dbReference type="InterPro" id="IPR029787">
    <property type="entry name" value="Nucleotide_cyclase"/>
</dbReference>
<dbReference type="SMART" id="SM00421">
    <property type="entry name" value="HTH_LUXR"/>
    <property type="match status" value="1"/>
</dbReference>
<dbReference type="PRINTS" id="PR00038">
    <property type="entry name" value="HTHLUXR"/>
</dbReference>
<dbReference type="GO" id="GO:0009190">
    <property type="term" value="P:cyclic nucleotide biosynthetic process"/>
    <property type="evidence" value="ECO:0007669"/>
    <property type="project" value="InterPro"/>
</dbReference>
<feature type="domain" description="HTH luxR-type" evidence="4">
    <location>
        <begin position="1039"/>
        <end position="1104"/>
    </location>
</feature>
<dbReference type="Pfam" id="PF25872">
    <property type="entry name" value="HTH_77"/>
    <property type="match status" value="1"/>
</dbReference>
<keyword evidence="1" id="KW-0805">Transcription regulation</keyword>
<reference evidence="6 7" key="1">
    <citation type="submission" date="2016-06" db="EMBL/GenBank/DDBJ databases">
        <authorList>
            <person name="Kjaerup R.B."/>
            <person name="Dalgaard T.S."/>
            <person name="Juul-Madsen H.R."/>
        </authorList>
    </citation>
    <scope>NUCLEOTIDE SEQUENCE [LARGE SCALE GENOMIC DNA]</scope>
    <source>
        <strain evidence="6 7">1165133.8</strain>
    </source>
</reference>
<evidence type="ECO:0000256" key="3">
    <source>
        <dbReference type="ARBA" id="ARBA00023163"/>
    </source>
</evidence>
<dbReference type="Pfam" id="PF00196">
    <property type="entry name" value="GerE"/>
    <property type="match status" value="1"/>
</dbReference>
<dbReference type="InterPro" id="IPR000792">
    <property type="entry name" value="Tscrpt_reg_LuxR_C"/>
</dbReference>
<dbReference type="SUPFAM" id="SSF46894">
    <property type="entry name" value="C-terminal effector domain of the bipartite response regulators"/>
    <property type="match status" value="1"/>
</dbReference>
<organism evidence="6 7">
    <name type="scientific">Mycobacterium asiaticum</name>
    <dbReference type="NCBI Taxonomy" id="1790"/>
    <lineage>
        <taxon>Bacteria</taxon>
        <taxon>Bacillati</taxon>
        <taxon>Actinomycetota</taxon>
        <taxon>Actinomycetes</taxon>
        <taxon>Mycobacteriales</taxon>
        <taxon>Mycobacteriaceae</taxon>
        <taxon>Mycobacterium</taxon>
    </lineage>
</organism>
<feature type="domain" description="Guanylate cyclase" evidence="5">
    <location>
        <begin position="29"/>
        <end position="141"/>
    </location>
</feature>
<accession>A0A1A3P025</accession>
<sequence>MLVSMSSPHTQELNWSDLGVYELPTGTVTLLLADIEGSTRLWETQPQQMAAAVVQLDRTLGELVATHRGVRPVEQGEGDSFVIAFNRAGDAVACALALQLADLGPIRLRIGMHTGDVQLRDPDRGDANYIGPAINRTGRLRDLAHGGQTVLSGATEAMVLDNLPAQAWLAYLGAYQLRDLPRAERVLQLCHTGLRNEFPPLRTVRAVAVQNLPVQLTTFVGRGQQLAEVRQTLETSRLVTLTGAGGVGKTRLGIEVAGGAAAQLAGGAWFVDLAPIADPDIVAIAVARALGLADQPTRSTMETLLSFIGERQMLIVLDNCEHLLDATAALIKALLGACAGLRLLVTSREPIGVAGEVTRRVPSLSLHDEALELFVDRAQLARPEFALAQQGAIVAEICRRLDGMPLAIELAAARVRALSVEEIRDSLQDRFRLLTGTTRTAVRRQQTLRASVDWSHALLTESERVLFRRLAVFVGGFDLEAARMVAVDDDIERYQLLDQITLLVDKSLVVAESVSGATRYRLLETMRQYAMEKLGESGEGEDVRIRHRDHYVVVARVLEDPVKASDQHQIGRTETEIDNLRAVFAWSLDRGDIDTALGLSSALLPLWLTRGRIHEALVGWFDTAFEEAKRGEVAPAIHARALADRALLHTWAIGADGRDWAEKALAMAREIGEPALLVRALTACGVMAAYRGEAGQHHLDEAISLARPLGDKWMLAQVLGWQTNFAIMEGDLHAVRQFGAEAQQMAAAVGDQFTVRQARNWLAWARGLSEDVARAVGELSEVSEDAAANHDAMWWVVATFYRALMMSYQGCHVAAQTTVEAPMSILAEFGDLWVGNGNGVRAVAALAADNIDQAEASSALAWELLLPNPIHQQMQVYLRAEAALARGNVVEARRWADEAVQVGMGWHRVLSLTTRARVAIVQGEPGLAERDAHEALSSAVGLDALIAVPDVFELLAIVALDSGRHAETARLFGAAEALRQRMGTARFKAHDAAHDDAVIRLRTALGDDAFDVAWAEGADLSTEESIGYAQRGRGQRKRPSSGWGSLTPTELAVVELVSAGLSNKAIAAKLFISLRTVESHLTHIYTKLGLSSRVQLVQEAARQA</sequence>
<dbReference type="PROSITE" id="PS50125">
    <property type="entry name" value="GUANYLATE_CYCLASE_2"/>
    <property type="match status" value="1"/>
</dbReference>
<dbReference type="InterPro" id="IPR027417">
    <property type="entry name" value="P-loop_NTPase"/>
</dbReference>
<evidence type="ECO:0000313" key="7">
    <source>
        <dbReference type="Proteomes" id="UP000093928"/>
    </source>
</evidence>
<dbReference type="Gene3D" id="3.30.70.1230">
    <property type="entry name" value="Nucleotide cyclase"/>
    <property type="match status" value="2"/>
</dbReference>
<dbReference type="Gene3D" id="1.10.10.10">
    <property type="entry name" value="Winged helix-like DNA-binding domain superfamily/Winged helix DNA-binding domain"/>
    <property type="match status" value="1"/>
</dbReference>
<dbReference type="PROSITE" id="PS50043">
    <property type="entry name" value="HTH_LUXR_2"/>
    <property type="match status" value="1"/>
</dbReference>
<dbReference type="AlphaFoldDB" id="A0A1A3P025"/>